<dbReference type="SUPFAM" id="SSF48403">
    <property type="entry name" value="Ankyrin repeat"/>
    <property type="match status" value="1"/>
</dbReference>
<evidence type="ECO:0000256" key="7">
    <source>
        <dbReference type="PROSITE-ProRule" id="PRU00023"/>
    </source>
</evidence>
<feature type="transmembrane region" description="Helical" evidence="9">
    <location>
        <begin position="676"/>
        <end position="700"/>
    </location>
</feature>
<comment type="subcellular location">
    <subcellularLocation>
        <location evidence="1">Membrane</location>
        <topology evidence="1">Multi-pass membrane protein</topology>
    </subcellularLocation>
</comment>
<dbReference type="Proteomes" id="UP000593564">
    <property type="component" value="Unassembled WGS sequence"/>
</dbReference>
<evidence type="ECO:0000259" key="10">
    <source>
        <dbReference type="Pfam" id="PF13962"/>
    </source>
</evidence>
<keyword evidence="5 7" id="KW-0040">ANK repeat</keyword>
<dbReference type="InterPro" id="IPR002110">
    <property type="entry name" value="Ankyrin_rpt"/>
</dbReference>
<evidence type="ECO:0000256" key="9">
    <source>
        <dbReference type="SAM" id="Phobius"/>
    </source>
</evidence>
<dbReference type="EMBL" id="JACBKZ010000001">
    <property type="protein sequence ID" value="KAF5962135.1"/>
    <property type="molecule type" value="Genomic_DNA"/>
</dbReference>
<keyword evidence="6 9" id="KW-0472">Membrane</keyword>
<evidence type="ECO:0000256" key="4">
    <source>
        <dbReference type="ARBA" id="ARBA00022989"/>
    </source>
</evidence>
<feature type="transmembrane region" description="Helical" evidence="9">
    <location>
        <begin position="629"/>
        <end position="656"/>
    </location>
</feature>
<dbReference type="InterPro" id="IPR026961">
    <property type="entry name" value="PGG_dom"/>
</dbReference>
<name>A0A7J7IB90_CAMSI</name>
<dbReference type="GO" id="GO:0005886">
    <property type="term" value="C:plasma membrane"/>
    <property type="evidence" value="ECO:0007669"/>
    <property type="project" value="TreeGrafter"/>
</dbReference>
<feature type="transmembrane region" description="Helical" evidence="9">
    <location>
        <begin position="706"/>
        <end position="725"/>
    </location>
</feature>
<evidence type="ECO:0000256" key="8">
    <source>
        <dbReference type="SAM" id="MobiDB-lite"/>
    </source>
</evidence>
<evidence type="ECO:0000256" key="5">
    <source>
        <dbReference type="ARBA" id="ARBA00023043"/>
    </source>
</evidence>
<evidence type="ECO:0000313" key="11">
    <source>
        <dbReference type="EMBL" id="KAF5962135.1"/>
    </source>
</evidence>
<feature type="repeat" description="ANK" evidence="7">
    <location>
        <begin position="363"/>
        <end position="385"/>
    </location>
</feature>
<feature type="domain" description="PGG" evidence="10">
    <location>
        <begin position="581"/>
        <end position="701"/>
    </location>
</feature>
<proteinExistence type="predicted"/>
<reference evidence="11 12" key="2">
    <citation type="submission" date="2020-07" db="EMBL/GenBank/DDBJ databases">
        <title>Genome assembly of wild tea tree DASZ reveals pedigree and selection history of tea varieties.</title>
        <authorList>
            <person name="Zhang W."/>
        </authorList>
    </citation>
    <scope>NUCLEOTIDE SEQUENCE [LARGE SCALE GENOMIC DNA]</scope>
    <source>
        <strain evidence="12">cv. G240</strain>
        <tissue evidence="11">Leaf</tissue>
    </source>
</reference>
<dbReference type="AlphaFoldDB" id="A0A7J7IB90"/>
<keyword evidence="4 9" id="KW-1133">Transmembrane helix</keyword>
<evidence type="ECO:0000256" key="6">
    <source>
        <dbReference type="ARBA" id="ARBA00023136"/>
    </source>
</evidence>
<evidence type="ECO:0000313" key="12">
    <source>
        <dbReference type="Proteomes" id="UP000593564"/>
    </source>
</evidence>
<dbReference type="SMART" id="SM00248">
    <property type="entry name" value="ANK"/>
    <property type="match status" value="8"/>
</dbReference>
<keyword evidence="12" id="KW-1185">Reference proteome</keyword>
<evidence type="ECO:0000256" key="3">
    <source>
        <dbReference type="ARBA" id="ARBA00022737"/>
    </source>
</evidence>
<dbReference type="Pfam" id="PF13962">
    <property type="entry name" value="PGG"/>
    <property type="match status" value="1"/>
</dbReference>
<dbReference type="Gene3D" id="1.25.40.20">
    <property type="entry name" value="Ankyrin repeat-containing domain"/>
    <property type="match status" value="3"/>
</dbReference>
<feature type="repeat" description="ANK" evidence="7">
    <location>
        <begin position="257"/>
        <end position="289"/>
    </location>
</feature>
<keyword evidence="3" id="KW-0677">Repeat</keyword>
<organism evidence="11 12">
    <name type="scientific">Camellia sinensis</name>
    <name type="common">Tea plant</name>
    <name type="synonym">Thea sinensis</name>
    <dbReference type="NCBI Taxonomy" id="4442"/>
    <lineage>
        <taxon>Eukaryota</taxon>
        <taxon>Viridiplantae</taxon>
        <taxon>Streptophyta</taxon>
        <taxon>Embryophyta</taxon>
        <taxon>Tracheophyta</taxon>
        <taxon>Spermatophyta</taxon>
        <taxon>Magnoliopsida</taxon>
        <taxon>eudicotyledons</taxon>
        <taxon>Gunneridae</taxon>
        <taxon>Pentapetalae</taxon>
        <taxon>asterids</taxon>
        <taxon>Ericales</taxon>
        <taxon>Theaceae</taxon>
        <taxon>Camellia</taxon>
    </lineage>
</organism>
<keyword evidence="2 9" id="KW-0812">Transmembrane</keyword>
<reference evidence="12" key="1">
    <citation type="journal article" date="2020" name="Nat. Commun.">
        <title>Genome assembly of wild tea tree DASZ reveals pedigree and selection history of tea varieties.</title>
        <authorList>
            <person name="Zhang W."/>
            <person name="Zhang Y."/>
            <person name="Qiu H."/>
            <person name="Guo Y."/>
            <person name="Wan H."/>
            <person name="Zhang X."/>
            <person name="Scossa F."/>
            <person name="Alseekh S."/>
            <person name="Zhang Q."/>
            <person name="Wang P."/>
            <person name="Xu L."/>
            <person name="Schmidt M.H."/>
            <person name="Jia X."/>
            <person name="Li D."/>
            <person name="Zhu A."/>
            <person name="Guo F."/>
            <person name="Chen W."/>
            <person name="Ni D."/>
            <person name="Usadel B."/>
            <person name="Fernie A.R."/>
            <person name="Wen W."/>
        </authorList>
    </citation>
    <scope>NUCLEOTIDE SEQUENCE [LARGE SCALE GENOMIC DNA]</scope>
    <source>
        <strain evidence="12">cv. G240</strain>
    </source>
</reference>
<feature type="transmembrane region" description="Helical" evidence="9">
    <location>
        <begin position="589"/>
        <end position="609"/>
    </location>
</feature>
<evidence type="ECO:0000256" key="1">
    <source>
        <dbReference type="ARBA" id="ARBA00004141"/>
    </source>
</evidence>
<sequence>MASLSMEGFVGNGALKEVLPKLLEEGWDDVPTLKVMNSDDMDAIHMTQLQKDALKTRSYLHDCSLMQYGDVLEASGKSLAELLKLSTYELSAEFGMKRGHIVRFMNKKGTSSACAAVDPLPPHALPSSTKTTTPSRYNSINHVTMDVNLYEAVMEGKVDVLRQHVDQIDNQVTPNNNTVLHVAAQFGRLQCVEEILKECPVLLRRVNNKCETPLHFAVREECLDVAKALIDCAKELDRELESGGGAAKEILRATNEDKDTALHMAVRNEHLDLVKLLAGEDSEFQHPANNAHETPLYLAAEIGCYDVVYAILGTCTSPAYGGPGGRTALHAAAIIESDSYEKNQIMRRLLEWKQGLIKEADEYGWTPLHYAARCRNVEGVRQLLKMDKSAAYITTADKDDEKTALHIAAAGTTVPECVMKEILLHCPDCWEMVDGKGQNILHVAMDMGNKYVIEFIKDKPWSSHLKKQKDIEGNTPLHLLCLYDDVTSASADLRLSTIQWCKRENKWAFNDKNITPDEIEWSIFQDLVCGGRNIVSRDQEFITKRRAHKEENRKNQEEDRKNPEEDRKNHEEREKARLEAIMKMSETHLIVATLIATISFAAGFTMPGGYNSNKGSKQGMPLLITEASFKLFVIANTIAAICSTSSVFLYVTAPLYNILRHEEQVEQAFNKLLSRYFMALFLVLIAVAALIVAFITGSYAVLSHSLGLTISVCLLSCISFLVYLIELYKWFSYLKIICLRHFFNFFAF</sequence>
<protein>
    <recommendedName>
        <fullName evidence="10">PGG domain-containing protein</fullName>
    </recommendedName>
</protein>
<comment type="caution">
    <text evidence="11">The sequence shown here is derived from an EMBL/GenBank/DDBJ whole genome shotgun (WGS) entry which is preliminary data.</text>
</comment>
<dbReference type="PANTHER" id="PTHR24186">
    <property type="entry name" value="PROTEIN PHOSPHATASE 1 REGULATORY SUBUNIT"/>
    <property type="match status" value="1"/>
</dbReference>
<accession>A0A7J7IB90</accession>
<dbReference type="PANTHER" id="PTHR24186:SF50">
    <property type="entry name" value="ANKYRIN REPEAT-CONTAINING PROTEIN ITN1-LIKE ISOFORM X1"/>
    <property type="match status" value="1"/>
</dbReference>
<evidence type="ECO:0000256" key="2">
    <source>
        <dbReference type="ARBA" id="ARBA00022692"/>
    </source>
</evidence>
<dbReference type="PROSITE" id="PS50088">
    <property type="entry name" value="ANK_REPEAT"/>
    <property type="match status" value="2"/>
</dbReference>
<gene>
    <name evidence="11" type="ORF">HYC85_003344</name>
</gene>
<dbReference type="PROSITE" id="PS50297">
    <property type="entry name" value="ANK_REP_REGION"/>
    <property type="match status" value="1"/>
</dbReference>
<dbReference type="Pfam" id="PF12796">
    <property type="entry name" value="Ank_2"/>
    <property type="match status" value="3"/>
</dbReference>
<dbReference type="InterPro" id="IPR036770">
    <property type="entry name" value="Ankyrin_rpt-contain_sf"/>
</dbReference>
<feature type="region of interest" description="Disordered" evidence="8">
    <location>
        <begin position="545"/>
        <end position="574"/>
    </location>
</feature>